<dbReference type="PROSITE" id="PS51918">
    <property type="entry name" value="RADICAL_SAM"/>
    <property type="match status" value="1"/>
</dbReference>
<evidence type="ECO:0000256" key="8">
    <source>
        <dbReference type="PIRSR" id="PIRSR004762-2"/>
    </source>
</evidence>
<dbReference type="SFLD" id="SFLDG01060">
    <property type="entry name" value="BATS_domain_containing"/>
    <property type="match status" value="1"/>
</dbReference>
<dbReference type="GO" id="GO:0042364">
    <property type="term" value="P:water-soluble vitamin biosynthetic process"/>
    <property type="evidence" value="ECO:0007669"/>
    <property type="project" value="UniProtKB-ARBA"/>
</dbReference>
<comment type="cofactor">
    <cofactor evidence="7">
        <name>[4Fe-4S] cluster</name>
        <dbReference type="ChEBI" id="CHEBI:49883"/>
    </cofactor>
    <text evidence="7">Binds 1 [4Fe-4S] cluster. The cluster is coordinated with 3 cysteines and an exchangeable S-adenosyl-L-methionine.</text>
</comment>
<dbReference type="KEGG" id="dfi:AXF13_01440"/>
<feature type="binding site" evidence="7">
    <location>
        <position position="56"/>
    </location>
    <ligand>
        <name>[4Fe-4S] cluster</name>
        <dbReference type="ChEBI" id="CHEBI:49883"/>
        <note>4Fe-4S-S-AdoMet</note>
    </ligand>
</feature>
<organism evidence="11 12">
    <name type="scientific">Desulfovibrio fairfieldensis</name>
    <dbReference type="NCBI Taxonomy" id="44742"/>
    <lineage>
        <taxon>Bacteria</taxon>
        <taxon>Pseudomonadati</taxon>
        <taxon>Thermodesulfobacteriota</taxon>
        <taxon>Desulfovibrionia</taxon>
        <taxon>Desulfovibrionales</taxon>
        <taxon>Desulfovibrionaceae</taxon>
        <taxon>Desulfovibrio</taxon>
    </lineage>
</organism>
<dbReference type="InterPro" id="IPR010722">
    <property type="entry name" value="BATS_dom"/>
</dbReference>
<dbReference type="SMART" id="SM00876">
    <property type="entry name" value="BATS"/>
    <property type="match status" value="1"/>
</dbReference>
<reference evidence="12" key="1">
    <citation type="submission" date="2016-02" db="EMBL/GenBank/DDBJ databases">
        <authorList>
            <person name="Holder M.E."/>
            <person name="Ajami N.J."/>
            <person name="Petrosino J.F."/>
        </authorList>
    </citation>
    <scope>NUCLEOTIDE SEQUENCE [LARGE SCALE GENOMIC DNA]</scope>
    <source>
        <strain evidence="12">CCUG 45958</strain>
    </source>
</reference>
<dbReference type="SFLD" id="SFLDG01082">
    <property type="entry name" value="B12-binding_domain_containing"/>
    <property type="match status" value="1"/>
</dbReference>
<dbReference type="Proteomes" id="UP000069241">
    <property type="component" value="Chromosome"/>
</dbReference>
<dbReference type="GO" id="GO:0046872">
    <property type="term" value="F:metal ion binding"/>
    <property type="evidence" value="ECO:0007669"/>
    <property type="project" value="UniProtKB-KW"/>
</dbReference>
<dbReference type="PANTHER" id="PTHR43726:SF1">
    <property type="entry name" value="BIOTIN SYNTHASE"/>
    <property type="match status" value="1"/>
</dbReference>
<dbReference type="SMART" id="SM00729">
    <property type="entry name" value="Elp3"/>
    <property type="match status" value="1"/>
</dbReference>
<dbReference type="InterPro" id="IPR024021">
    <property type="entry name" value="FeFe-hyd_HydE_rSAM"/>
</dbReference>
<accession>A0A0X8JHZ2</accession>
<dbReference type="Gene3D" id="3.20.20.70">
    <property type="entry name" value="Aldolase class I"/>
    <property type="match status" value="1"/>
</dbReference>
<keyword evidence="3" id="KW-0479">Metal-binding</keyword>
<evidence type="ECO:0000256" key="4">
    <source>
        <dbReference type="ARBA" id="ARBA00023004"/>
    </source>
</evidence>
<evidence type="ECO:0000256" key="3">
    <source>
        <dbReference type="ARBA" id="ARBA00022723"/>
    </source>
</evidence>
<feature type="binding site" evidence="7">
    <location>
        <position position="59"/>
    </location>
    <ligand>
        <name>[4Fe-4S] cluster</name>
        <dbReference type="ChEBI" id="CHEBI:49883"/>
        <note>4Fe-4S-S-AdoMet</note>
    </ligand>
</feature>
<protein>
    <submittedName>
        <fullName evidence="11">[FeFe] hydrogenase H-cluster radical SAM maturase HydE</fullName>
    </submittedName>
</protein>
<dbReference type="GO" id="GO:0044272">
    <property type="term" value="P:sulfur compound biosynthetic process"/>
    <property type="evidence" value="ECO:0007669"/>
    <property type="project" value="UniProtKB-ARBA"/>
</dbReference>
<feature type="binding site" evidence="8">
    <location>
        <position position="169"/>
    </location>
    <ligand>
        <name>(3R)-3-methyl-D-ornithine</name>
        <dbReference type="ChEBI" id="CHEBI:64642"/>
    </ligand>
</feature>
<keyword evidence="5 7" id="KW-0411">Iron-sulfur</keyword>
<evidence type="ECO:0000256" key="1">
    <source>
        <dbReference type="ARBA" id="ARBA00022485"/>
    </source>
</evidence>
<gene>
    <name evidence="11" type="ORF">AXF13_01440</name>
</gene>
<name>A0A0X8JHZ2_9BACT</name>
<feature type="binding site" evidence="8">
    <location>
        <position position="125"/>
    </location>
    <ligand>
        <name>(3R)-3-methyl-D-ornithine</name>
        <dbReference type="ChEBI" id="CHEBI:64642"/>
    </ligand>
</feature>
<keyword evidence="2 7" id="KW-0949">S-adenosyl-L-methionine</keyword>
<dbReference type="InterPro" id="IPR013785">
    <property type="entry name" value="Aldolase_TIM"/>
</dbReference>
<dbReference type="AlphaFoldDB" id="A0A0X8JHZ2"/>
<dbReference type="SFLD" id="SFLDS00029">
    <property type="entry name" value="Radical_SAM"/>
    <property type="match status" value="1"/>
</dbReference>
<keyword evidence="1 7" id="KW-0004">4Fe-4S</keyword>
<feature type="region of interest" description="Disordered" evidence="9">
    <location>
        <begin position="315"/>
        <end position="352"/>
    </location>
</feature>
<dbReference type="EMBL" id="CP014229">
    <property type="protein sequence ID" value="AMD88887.1"/>
    <property type="molecule type" value="Genomic_DNA"/>
</dbReference>
<dbReference type="STRING" id="44742.AXF13_01440"/>
<evidence type="ECO:0000256" key="7">
    <source>
        <dbReference type="PIRSR" id="PIRSR004762-1"/>
    </source>
</evidence>
<feature type="binding site" evidence="7">
    <location>
        <position position="52"/>
    </location>
    <ligand>
        <name>[4Fe-4S] cluster</name>
        <dbReference type="ChEBI" id="CHEBI:49883"/>
        <note>4Fe-4S-S-AdoMet</note>
    </ligand>
</feature>
<dbReference type="InterPro" id="IPR007197">
    <property type="entry name" value="rSAM"/>
</dbReference>
<dbReference type="InterPro" id="IPR058240">
    <property type="entry name" value="rSAM_sf"/>
</dbReference>
<evidence type="ECO:0000256" key="2">
    <source>
        <dbReference type="ARBA" id="ARBA00022691"/>
    </source>
</evidence>
<evidence type="ECO:0000256" key="5">
    <source>
        <dbReference type="ARBA" id="ARBA00023014"/>
    </source>
</evidence>
<dbReference type="PIRSF" id="PIRSF004762">
    <property type="entry name" value="CHP00423"/>
    <property type="match status" value="1"/>
</dbReference>
<dbReference type="CDD" id="cd01335">
    <property type="entry name" value="Radical_SAM"/>
    <property type="match status" value="1"/>
</dbReference>
<dbReference type="NCBIfam" id="TIGR03956">
    <property type="entry name" value="rSAM_HydE"/>
    <property type="match status" value="1"/>
</dbReference>
<dbReference type="GO" id="GO:0051539">
    <property type="term" value="F:4 iron, 4 sulfur cluster binding"/>
    <property type="evidence" value="ECO:0007669"/>
    <property type="project" value="UniProtKB-KW"/>
</dbReference>
<evidence type="ECO:0000259" key="10">
    <source>
        <dbReference type="PROSITE" id="PS51918"/>
    </source>
</evidence>
<evidence type="ECO:0000256" key="6">
    <source>
        <dbReference type="ARBA" id="ARBA00034078"/>
    </source>
</evidence>
<evidence type="ECO:0000313" key="12">
    <source>
        <dbReference type="Proteomes" id="UP000069241"/>
    </source>
</evidence>
<dbReference type="InterPro" id="IPR006638">
    <property type="entry name" value="Elp3/MiaA/NifB-like_rSAM"/>
</dbReference>
<keyword evidence="12" id="KW-1185">Reference proteome</keyword>
<dbReference type="Pfam" id="PF04055">
    <property type="entry name" value="Radical_SAM"/>
    <property type="match status" value="1"/>
</dbReference>
<dbReference type="GO" id="GO:0016740">
    <property type="term" value="F:transferase activity"/>
    <property type="evidence" value="ECO:0007669"/>
    <property type="project" value="TreeGrafter"/>
</dbReference>
<dbReference type="SFLD" id="SFLDG01280">
    <property type="entry name" value="HydE/PylB-like"/>
    <property type="match status" value="1"/>
</dbReference>
<evidence type="ECO:0000313" key="11">
    <source>
        <dbReference type="EMBL" id="AMD88887.1"/>
    </source>
</evidence>
<dbReference type="InterPro" id="IPR034422">
    <property type="entry name" value="HydE/PylB-like"/>
</dbReference>
<proteinExistence type="predicted"/>
<comment type="cofactor">
    <cofactor evidence="6">
        <name>[2Fe-2S] cluster</name>
        <dbReference type="ChEBI" id="CHEBI:190135"/>
    </cofactor>
</comment>
<dbReference type="SUPFAM" id="SSF102114">
    <property type="entry name" value="Radical SAM enzymes"/>
    <property type="match status" value="1"/>
</dbReference>
<dbReference type="PANTHER" id="PTHR43726">
    <property type="entry name" value="3-METHYLORNITHINE SYNTHASE"/>
    <property type="match status" value="1"/>
</dbReference>
<feature type="domain" description="Radical SAM core" evidence="10">
    <location>
        <begin position="38"/>
        <end position="264"/>
    </location>
</feature>
<keyword evidence="4 7" id="KW-0408">Iron</keyword>
<feature type="binding site" evidence="8">
    <location>
        <position position="150"/>
    </location>
    <ligand>
        <name>S-adenosyl-L-methionine</name>
        <dbReference type="ChEBI" id="CHEBI:59789"/>
    </ligand>
</feature>
<sequence>MDKDASVRREDILKLLFATPYAELRRRAARITAREKGSHVFVRGLVEFSNVCRRNCRYCGLRAANRQLVRYTLSKDEIMETATEAVTAGADTIVLQAGEYAVPPQWLAGVVDAIRRDLRVPVTLSVGEQPRTACALWKEAGAARFLLKHETADPRLYARLHPGHTLAERLASLRMLRELGYETGSGFMVGLPGQKPESLADDILLARKLRVSMCGVGPFIPQADTPLGTRPGGTAALTLRVMAVLRIALPWANIPATTALATVDTVAGQKEGLLAGGNVLMPGFTPPGYREHYRIYDNKNRVDTAAARMAVEAAGRTHTLASPPESEEHPAAAGRSMNCSSPPVRARLTDGV</sequence>
<evidence type="ECO:0000256" key="9">
    <source>
        <dbReference type="SAM" id="MobiDB-lite"/>
    </source>
</evidence>